<evidence type="ECO:0000256" key="2">
    <source>
        <dbReference type="ARBA" id="ARBA00004922"/>
    </source>
</evidence>
<evidence type="ECO:0000256" key="4">
    <source>
        <dbReference type="ARBA" id="ARBA00008919"/>
    </source>
</evidence>
<keyword evidence="8" id="KW-0735">Signal-anchor</keyword>
<dbReference type="GO" id="GO:0008417">
    <property type="term" value="F:fucosyltransferase activity"/>
    <property type="evidence" value="ECO:0007669"/>
    <property type="project" value="InterPro"/>
</dbReference>
<proteinExistence type="inferred from homology"/>
<keyword evidence="6 13" id="KW-0808">Transferase</keyword>
<evidence type="ECO:0000256" key="9">
    <source>
        <dbReference type="ARBA" id="ARBA00022989"/>
    </source>
</evidence>
<keyword evidence="11" id="KW-0472">Membrane</keyword>
<evidence type="ECO:0000256" key="3">
    <source>
        <dbReference type="ARBA" id="ARBA00005298"/>
    </source>
</evidence>
<dbReference type="Pfam" id="PF02752">
    <property type="entry name" value="Arrestin_C"/>
    <property type="match status" value="1"/>
</dbReference>
<gene>
    <name evidence="15" type="primary">FUT5</name>
    <name evidence="15" type="ORF">T05_6785</name>
</gene>
<sequence>MNNCSIRTFSASLQALQKALASAFNSALMGKIRCLEILLTGEQGAYLAGRQVNGNLLLIVNQLQRIDRISVRFRGRAKTSWIKHQGKTSTHYGDQEVYFDHWIDTQYVDQYEGRLVPGGCHRIPFAFRLPDHVPSSYEGLYGHVRYDCTAVLSRAWKLDLVCRKAFRVVAAEDLNTIPDIGRPLKFRETQEIFCCCFRRGSLGLDVHLPKRGYVPGELLDASCEIVNNSTKTVDLIIVTLKQHVSFRGKTALLSHAGVKQVSKDVTQLEWTTAIAPGAANRFNFQFVVPAVPPRMLSCGIIDIHYLLKIRVGAWLHCDIPILIGTVPVDMGPVSNQQNLLPSSGIRPNSTKAIFSRLPRPFLHLIRCSAVTNVLHLCHHFRRRYNFQLLESTFKQLFWFSNQSLLKSNETIILMWVPYTDAKITNEHLKTCKELHCKITYDRSTFEKASAVVMYDHNLLPNDLPPQRRDGQHFVFFLMESPTYVSEQAFQALRKNYYTLTMTWRKDSDIYSPFELQKYIDIDIYGYCGSKKCKKTDQAYQEYDPCEMMFRKEYKFYIAFENTVCTDWVTEKTFNRINMHSVPIVLSRKIYSKIAPNMSFIAADDFKSPADLAQYLKYLHSNTDKYIQYFKWKTKFDSVPFPNGFHLAFCQLCKRIKKENEDGKFIISPKATDLKRWFIDSAECNNSMIFFAFPIASHELPKAISVQRKNEQMTNCQQLHHSTTTAVNNIYQYTIIAKRNCRKMKKEKHMQDTWNKSIVPIPLKYSPSIEEDSKFRYIENQTPQKIGNSPEAEESVDAAKASSLYPAIVDMLYWKWRFFKIARNFHKFFYDLHKSNLIVDNIEHNGYAVKLAVADPAEIILFHCTADRYGTLHKQKITHLHDLNTVQLAIVRNDRIFPSHRMNY</sequence>
<dbReference type="InterPro" id="IPR055270">
    <property type="entry name" value="Glyco_tran_10_C"/>
</dbReference>
<dbReference type="Gene3D" id="2.60.40.640">
    <property type="match status" value="2"/>
</dbReference>
<evidence type="ECO:0000313" key="15">
    <source>
        <dbReference type="EMBL" id="KRX41907.1"/>
    </source>
</evidence>
<comment type="similarity">
    <text evidence="4 13">Belongs to the glycosyltransferase 10 family.</text>
</comment>
<dbReference type="InterPro" id="IPR014752">
    <property type="entry name" value="Arrestin-like_C"/>
</dbReference>
<reference evidence="15 16" key="1">
    <citation type="submission" date="2015-01" db="EMBL/GenBank/DDBJ databases">
        <title>Evolution of Trichinella species and genotypes.</title>
        <authorList>
            <person name="Korhonen P.K."/>
            <person name="Edoardo P."/>
            <person name="Giuseppe L.R."/>
            <person name="Gasser R.B."/>
        </authorList>
    </citation>
    <scope>NUCLEOTIDE SEQUENCE [LARGE SCALE GENOMIC DNA]</scope>
    <source>
        <strain evidence="15">ISS417</strain>
    </source>
</reference>
<dbReference type="InterPro" id="IPR031481">
    <property type="entry name" value="Glyco_tran_10_N"/>
</dbReference>
<keyword evidence="5 13" id="KW-0328">Glycosyltransferase</keyword>
<dbReference type="OrthoDB" id="2333384at2759"/>
<dbReference type="Pfam" id="PF00339">
    <property type="entry name" value="Arrestin_N"/>
    <property type="match status" value="1"/>
</dbReference>
<feature type="non-terminal residue" evidence="15">
    <location>
        <position position="903"/>
    </location>
</feature>
<comment type="caution">
    <text evidence="15">The sequence shown here is derived from an EMBL/GenBank/DDBJ whole genome shotgun (WGS) entry which is preliminary data.</text>
</comment>
<evidence type="ECO:0000256" key="7">
    <source>
        <dbReference type="ARBA" id="ARBA00022692"/>
    </source>
</evidence>
<dbReference type="UniPathway" id="UPA00378"/>
<dbReference type="InterPro" id="IPR038577">
    <property type="entry name" value="GT10-like_C_sf"/>
</dbReference>
<evidence type="ECO:0000313" key="16">
    <source>
        <dbReference type="Proteomes" id="UP000055048"/>
    </source>
</evidence>
<dbReference type="InterPro" id="IPR001503">
    <property type="entry name" value="Glyco_trans_10"/>
</dbReference>
<evidence type="ECO:0000256" key="5">
    <source>
        <dbReference type="ARBA" id="ARBA00022676"/>
    </source>
</evidence>
<keyword evidence="10 13" id="KW-0333">Golgi apparatus</keyword>
<dbReference type="InterPro" id="IPR014756">
    <property type="entry name" value="Ig_E-set"/>
</dbReference>
<dbReference type="Proteomes" id="UP000055048">
    <property type="component" value="Unassembled WGS sequence"/>
</dbReference>
<evidence type="ECO:0000256" key="10">
    <source>
        <dbReference type="ARBA" id="ARBA00023034"/>
    </source>
</evidence>
<comment type="pathway">
    <text evidence="2">Protein modification; protein glycosylation.</text>
</comment>
<evidence type="ECO:0000256" key="12">
    <source>
        <dbReference type="ARBA" id="ARBA00023180"/>
    </source>
</evidence>
<accession>A0A0V0TTV8</accession>
<name>A0A0V0TTV8_9BILA</name>
<dbReference type="PANTHER" id="PTHR48438">
    <property type="entry name" value="ALPHA-(1,3)-FUCOSYLTRANSFERASE C-RELATED"/>
    <property type="match status" value="1"/>
</dbReference>
<keyword evidence="7 13" id="KW-0812">Transmembrane</keyword>
<evidence type="ECO:0000256" key="11">
    <source>
        <dbReference type="ARBA" id="ARBA00023136"/>
    </source>
</evidence>
<dbReference type="EC" id="2.4.1.-" evidence="13"/>
<dbReference type="SUPFAM" id="SSF53756">
    <property type="entry name" value="UDP-Glycosyltransferase/glycogen phosphorylase"/>
    <property type="match status" value="1"/>
</dbReference>
<dbReference type="GO" id="GO:0032580">
    <property type="term" value="C:Golgi cisterna membrane"/>
    <property type="evidence" value="ECO:0007669"/>
    <property type="project" value="UniProtKB-SubCell"/>
</dbReference>
<dbReference type="Pfam" id="PF17039">
    <property type="entry name" value="Glyco_tran_10_N"/>
    <property type="match status" value="1"/>
</dbReference>
<dbReference type="Pfam" id="PF00852">
    <property type="entry name" value="Glyco_transf_10"/>
    <property type="match status" value="1"/>
</dbReference>
<dbReference type="Gene3D" id="3.40.50.11660">
    <property type="entry name" value="Glycosyl transferase family 10, C-terminal domain"/>
    <property type="match status" value="1"/>
</dbReference>
<organism evidence="15 16">
    <name type="scientific">Trichinella murrelli</name>
    <dbReference type="NCBI Taxonomy" id="144512"/>
    <lineage>
        <taxon>Eukaryota</taxon>
        <taxon>Metazoa</taxon>
        <taxon>Ecdysozoa</taxon>
        <taxon>Nematoda</taxon>
        <taxon>Enoplea</taxon>
        <taxon>Dorylaimia</taxon>
        <taxon>Trichinellida</taxon>
        <taxon>Trichinellidae</taxon>
        <taxon>Trichinella</taxon>
    </lineage>
</organism>
<evidence type="ECO:0000256" key="6">
    <source>
        <dbReference type="ARBA" id="ARBA00022679"/>
    </source>
</evidence>
<evidence type="ECO:0000256" key="1">
    <source>
        <dbReference type="ARBA" id="ARBA00004447"/>
    </source>
</evidence>
<evidence type="ECO:0000259" key="14">
    <source>
        <dbReference type="SMART" id="SM01017"/>
    </source>
</evidence>
<keyword evidence="12" id="KW-0325">Glycoprotein</keyword>
<comment type="similarity">
    <text evidence="3">Belongs to the arrestin family.</text>
</comment>
<evidence type="ECO:0000256" key="13">
    <source>
        <dbReference type="RuleBase" id="RU003832"/>
    </source>
</evidence>
<dbReference type="EMBL" id="JYDJ01000158">
    <property type="protein sequence ID" value="KRX41907.1"/>
    <property type="molecule type" value="Genomic_DNA"/>
</dbReference>
<dbReference type="InterPro" id="IPR011022">
    <property type="entry name" value="Arrestin_C-like"/>
</dbReference>
<keyword evidence="9" id="KW-1133">Transmembrane helix</keyword>
<comment type="subcellular location">
    <subcellularLocation>
        <location evidence="1 13">Golgi apparatus</location>
        <location evidence="1 13">Golgi stack membrane</location>
        <topology evidence="1 13">Single-pass type II membrane protein</topology>
    </subcellularLocation>
</comment>
<dbReference type="STRING" id="144512.A0A0V0TTV8"/>
<keyword evidence="16" id="KW-1185">Reference proteome</keyword>
<evidence type="ECO:0000256" key="8">
    <source>
        <dbReference type="ARBA" id="ARBA00022968"/>
    </source>
</evidence>
<dbReference type="SUPFAM" id="SSF81296">
    <property type="entry name" value="E set domains"/>
    <property type="match status" value="2"/>
</dbReference>
<feature type="domain" description="Arrestin C-terminal-like" evidence="14">
    <location>
        <begin position="198"/>
        <end position="328"/>
    </location>
</feature>
<dbReference type="AlphaFoldDB" id="A0A0V0TTV8"/>
<dbReference type="PANTHER" id="PTHR48438:SF1">
    <property type="entry name" value="ALPHA-(1,3)-FUCOSYLTRANSFERASE C-RELATED"/>
    <property type="match status" value="1"/>
</dbReference>
<dbReference type="SMART" id="SM01017">
    <property type="entry name" value="Arrestin_C"/>
    <property type="match status" value="1"/>
</dbReference>
<protein>
    <recommendedName>
        <fullName evidence="13">Fucosyltransferase</fullName>
        <ecNumber evidence="13">2.4.1.-</ecNumber>
    </recommendedName>
</protein>
<dbReference type="InterPro" id="IPR011021">
    <property type="entry name" value="Arrestin-like_N"/>
</dbReference>